<evidence type="ECO:0000313" key="2">
    <source>
        <dbReference type="Proteomes" id="UP000499080"/>
    </source>
</evidence>
<accession>A0A4Y2L8A4</accession>
<sequence>MGARDKFNTSHIVFKFHFRFLLKGKKWWDQGKGWTNALRVFAEGDYRYYSEEDTGAFDRNKYNFIRSSNTVYLHAFGLSWCLVKDTFQYDD</sequence>
<gene>
    <name evidence="1" type="ORF">AVEN_147277_1</name>
</gene>
<dbReference type="EMBL" id="BGPR01005520">
    <property type="protein sequence ID" value="GBN10941.1"/>
    <property type="molecule type" value="Genomic_DNA"/>
</dbReference>
<protein>
    <submittedName>
        <fullName evidence="1">Uncharacterized protein</fullName>
    </submittedName>
</protein>
<dbReference type="Proteomes" id="UP000499080">
    <property type="component" value="Unassembled WGS sequence"/>
</dbReference>
<organism evidence="1 2">
    <name type="scientific">Araneus ventricosus</name>
    <name type="common">Orbweaver spider</name>
    <name type="synonym">Epeira ventricosa</name>
    <dbReference type="NCBI Taxonomy" id="182803"/>
    <lineage>
        <taxon>Eukaryota</taxon>
        <taxon>Metazoa</taxon>
        <taxon>Ecdysozoa</taxon>
        <taxon>Arthropoda</taxon>
        <taxon>Chelicerata</taxon>
        <taxon>Arachnida</taxon>
        <taxon>Araneae</taxon>
        <taxon>Araneomorphae</taxon>
        <taxon>Entelegynae</taxon>
        <taxon>Araneoidea</taxon>
        <taxon>Araneidae</taxon>
        <taxon>Araneus</taxon>
    </lineage>
</organism>
<dbReference type="AlphaFoldDB" id="A0A4Y2L8A4"/>
<proteinExistence type="predicted"/>
<keyword evidence="2" id="KW-1185">Reference proteome</keyword>
<name>A0A4Y2L8A4_ARAVE</name>
<evidence type="ECO:0000313" key="1">
    <source>
        <dbReference type="EMBL" id="GBN10941.1"/>
    </source>
</evidence>
<reference evidence="1 2" key="1">
    <citation type="journal article" date="2019" name="Sci. Rep.">
        <title>Orb-weaving spider Araneus ventricosus genome elucidates the spidroin gene catalogue.</title>
        <authorList>
            <person name="Kono N."/>
            <person name="Nakamura H."/>
            <person name="Ohtoshi R."/>
            <person name="Moran D.A.P."/>
            <person name="Shinohara A."/>
            <person name="Yoshida Y."/>
            <person name="Fujiwara M."/>
            <person name="Mori M."/>
            <person name="Tomita M."/>
            <person name="Arakawa K."/>
        </authorList>
    </citation>
    <scope>NUCLEOTIDE SEQUENCE [LARGE SCALE GENOMIC DNA]</scope>
</reference>
<comment type="caution">
    <text evidence="1">The sequence shown here is derived from an EMBL/GenBank/DDBJ whole genome shotgun (WGS) entry which is preliminary data.</text>
</comment>